<keyword evidence="5" id="KW-0269">Exonuclease</keyword>
<protein>
    <recommendedName>
        <fullName evidence="5">DIS3-like exonuclease 2</fullName>
        <ecNumber evidence="5">3.1.13.-</ecNumber>
    </recommendedName>
</protein>
<dbReference type="OrthoDB" id="372421at2759"/>
<proteinExistence type="inferred from homology"/>
<dbReference type="Proteomes" id="UP001140094">
    <property type="component" value="Unassembled WGS sequence"/>
</dbReference>
<dbReference type="PROSITE" id="PS01175">
    <property type="entry name" value="RIBONUCLEASE_II"/>
    <property type="match status" value="1"/>
</dbReference>
<dbReference type="SUPFAM" id="SSF50249">
    <property type="entry name" value="Nucleic acid-binding proteins"/>
    <property type="match status" value="3"/>
</dbReference>
<dbReference type="GO" id="GO:0000175">
    <property type="term" value="F:3'-5'-RNA exonuclease activity"/>
    <property type="evidence" value="ECO:0007669"/>
    <property type="project" value="UniProtKB-UniRule"/>
</dbReference>
<feature type="compositionally biased region" description="Polar residues" evidence="6">
    <location>
        <begin position="7"/>
        <end position="17"/>
    </location>
</feature>
<dbReference type="PANTHER" id="PTHR23355:SF9">
    <property type="entry name" value="DIS3-LIKE EXONUCLEASE 2"/>
    <property type="match status" value="1"/>
</dbReference>
<dbReference type="InterPro" id="IPR050180">
    <property type="entry name" value="RNR_Ribonuclease"/>
</dbReference>
<comment type="function">
    <text evidence="5">3'-5'-exoribonuclease that specifically recognizes RNAs polyuridylated at their 3' end and mediates their degradation. Component of an exosome-independent RNA degradation pathway that mediates degradation of cytoplasmic mRNAs that have been deadenylated and subsequently uridylated at their 3'.</text>
</comment>
<feature type="region of interest" description="Disordered" evidence="6">
    <location>
        <begin position="158"/>
        <end position="179"/>
    </location>
</feature>
<dbReference type="InterPro" id="IPR041505">
    <property type="entry name" value="Dis3_CSD2"/>
</dbReference>
<keyword evidence="3 5" id="KW-0460">Magnesium</keyword>
<dbReference type="HAMAP" id="MF_03045">
    <property type="entry name" value="DIS3L2"/>
    <property type="match status" value="1"/>
</dbReference>
<keyword evidence="5" id="KW-0540">Nuclease</keyword>
<evidence type="ECO:0000259" key="7">
    <source>
        <dbReference type="SMART" id="SM00955"/>
    </source>
</evidence>
<dbReference type="GO" id="GO:0000956">
    <property type="term" value="P:nuclear-transcribed mRNA catabolic process"/>
    <property type="evidence" value="ECO:0007669"/>
    <property type="project" value="UniProtKB-UniRule"/>
</dbReference>
<keyword evidence="9" id="KW-1185">Reference proteome</keyword>
<evidence type="ECO:0000256" key="6">
    <source>
        <dbReference type="SAM" id="MobiDB-lite"/>
    </source>
</evidence>
<keyword evidence="2 5" id="KW-0479">Metal-binding</keyword>
<dbReference type="GO" id="GO:0046872">
    <property type="term" value="F:metal ion binding"/>
    <property type="evidence" value="ECO:0007669"/>
    <property type="project" value="UniProtKB-KW"/>
</dbReference>
<keyword evidence="5" id="KW-0464">Manganese</keyword>
<dbReference type="AlphaFoldDB" id="A0A9W8I264"/>
<dbReference type="GO" id="GO:0000932">
    <property type="term" value="C:P-body"/>
    <property type="evidence" value="ECO:0007669"/>
    <property type="project" value="UniProtKB-SubCell"/>
</dbReference>
<evidence type="ECO:0000313" key="8">
    <source>
        <dbReference type="EMBL" id="KAJ2804174.1"/>
    </source>
</evidence>
<dbReference type="EMBL" id="JANBUO010000430">
    <property type="protein sequence ID" value="KAJ2804174.1"/>
    <property type="molecule type" value="Genomic_DNA"/>
</dbReference>
<evidence type="ECO:0000256" key="5">
    <source>
        <dbReference type="HAMAP-Rule" id="MF_03045"/>
    </source>
</evidence>
<feature type="domain" description="RNB" evidence="7">
    <location>
        <begin position="357"/>
        <end position="708"/>
    </location>
</feature>
<feature type="binding site" evidence="5">
    <location>
        <position position="369"/>
    </location>
    <ligand>
        <name>Mg(2+)</name>
        <dbReference type="ChEBI" id="CHEBI:18420"/>
    </ligand>
</feature>
<comment type="caution">
    <text evidence="8">The sequence shown here is derived from an EMBL/GenBank/DDBJ whole genome shotgun (WGS) entry which is preliminary data.</text>
</comment>
<accession>A0A9W8I264</accession>
<sequence>MPDSHQQKPTSDISSASWRPKSFAAGSAQSIDGTSSRGNSSSQSVPADAPRPLPKIYDEYYDAAKVNGMLHAGFLVRGVLRINPKNRTDAYVSLDESPGVKAMRKIPQLIDCDVGSGNDIYICGDSCRNRAVSGDVVAVSILSEKAAGHVYKCNRLREDKRKDKTTKQRKDRLARMSNEVRAAASSGVDSVSESSGVNASDQINDTGRNIPKLFGTVVAVIAHNTDRAFAGVLSSSPPPSISRHQLFLKSLEKPVLWFKPLDMSIPFMYVLADSVPAALRNGARCHYCTVRMGTWLATEPAPKAAFVKDLGTRGSIEIETQLILEENGVCVDPFTPDVLRCLPKTPWHIPPIDLRSRTDLRNACIFTIDPSTARDLDDAVSCCELPNGNLLVGVHIADVSYFVQPKTALDREARKRATTTYMVQRAYPMLPSVLCEDLCSLNPGVDRLAFSVMWEIEPRSAAVLSTWFGRTVINSACKLSYDDAQAVIDGKQLSCAAPCFEYVHGRPVPASPGRRHEIESSIHTFYWLSKAMRRRRFDEGALSLSSVKLSFELDDAGAPVDCWPYPIKDSNRLIEEFMLLANMSVAARIEASFPDASLLRRHSPPLQRRLDELCQQLAQTGIEINPGSAGDISKSLEEITDPDLRFTVEEMLTGPMQRAAYFSTHAIKDKSGYSHYALNVPLYTHFTSPIRRYADVIVHRTLEASLAVHGNHVISDHPLLPRYYSPYFPRTPAKGSLTTSPSKARALLVPNSKAISAIAHHCNLRKDAAKKAQEACSKLFLVNYLASMERKVDRPGVITTAVVTKIGMNGISFTTPSFGVDGTIYMDRLADNENSVVSTNSCTWKLHLWSVESAILTLVWKTTLPNTVDNLADSLSALVIDNTGHSVRRLECHGSEETTVESMHIFDKITVCLLPETNPPGLNIKLVMPSLVH</sequence>
<comment type="similarity">
    <text evidence="5">Belongs to the RNR ribonuclease family. DIS3L2 subfamily.</text>
</comment>
<evidence type="ECO:0000256" key="3">
    <source>
        <dbReference type="ARBA" id="ARBA00022842"/>
    </source>
</evidence>
<comment type="cofactor">
    <cofactor evidence="5">
        <name>Mg(2+)</name>
        <dbReference type="ChEBI" id="CHEBI:18420"/>
    </cofactor>
    <cofactor evidence="5">
        <name>Mn(2+)</name>
        <dbReference type="ChEBI" id="CHEBI:29035"/>
    </cofactor>
</comment>
<evidence type="ECO:0000256" key="1">
    <source>
        <dbReference type="ARBA" id="ARBA00022490"/>
    </source>
</evidence>
<organism evidence="8 9">
    <name type="scientific">Coemansia guatemalensis</name>
    <dbReference type="NCBI Taxonomy" id="2761395"/>
    <lineage>
        <taxon>Eukaryota</taxon>
        <taxon>Fungi</taxon>
        <taxon>Fungi incertae sedis</taxon>
        <taxon>Zoopagomycota</taxon>
        <taxon>Kickxellomycotina</taxon>
        <taxon>Kickxellomycetes</taxon>
        <taxon>Kickxellales</taxon>
        <taxon>Kickxellaceae</taxon>
        <taxon>Coemansia</taxon>
    </lineage>
</organism>
<comment type="subcellular location">
    <subcellularLocation>
        <location evidence="5">Cytoplasm</location>
    </subcellularLocation>
    <subcellularLocation>
        <location evidence="5">Cytoplasm</location>
        <location evidence="5">P-body</location>
    </subcellularLocation>
</comment>
<keyword evidence="4 5" id="KW-0694">RNA-binding</keyword>
<dbReference type="EC" id="3.1.13.-" evidence="5"/>
<keyword evidence="1 5" id="KW-0963">Cytoplasm</keyword>
<dbReference type="GO" id="GO:1990074">
    <property type="term" value="P:polyuridylation-dependent mRNA catabolic process"/>
    <property type="evidence" value="ECO:0007669"/>
    <property type="project" value="UniProtKB-UniRule"/>
</dbReference>
<evidence type="ECO:0000256" key="2">
    <source>
        <dbReference type="ARBA" id="ARBA00022723"/>
    </source>
</evidence>
<dbReference type="InterPro" id="IPR001900">
    <property type="entry name" value="RNase_II/R"/>
</dbReference>
<dbReference type="PANTHER" id="PTHR23355">
    <property type="entry name" value="RIBONUCLEASE"/>
    <property type="match status" value="1"/>
</dbReference>
<feature type="region of interest" description="Disordered" evidence="6">
    <location>
        <begin position="1"/>
        <end position="50"/>
    </location>
</feature>
<evidence type="ECO:0000256" key="4">
    <source>
        <dbReference type="ARBA" id="ARBA00022884"/>
    </source>
</evidence>
<dbReference type="Pfam" id="PF17849">
    <property type="entry name" value="OB_Dis3"/>
    <property type="match status" value="1"/>
</dbReference>
<name>A0A9W8I264_9FUNG</name>
<feature type="site" description="Important for catalytic activity" evidence="5">
    <location>
        <position position="377"/>
    </location>
</feature>
<evidence type="ECO:0000313" key="9">
    <source>
        <dbReference type="Proteomes" id="UP001140094"/>
    </source>
</evidence>
<dbReference type="GO" id="GO:0003723">
    <property type="term" value="F:RNA binding"/>
    <property type="evidence" value="ECO:0007669"/>
    <property type="project" value="UniProtKB-KW"/>
</dbReference>
<dbReference type="InterPro" id="IPR012340">
    <property type="entry name" value="NA-bd_OB-fold"/>
</dbReference>
<dbReference type="InterPro" id="IPR022966">
    <property type="entry name" value="RNase_II/R_CS"/>
</dbReference>
<dbReference type="SMART" id="SM00955">
    <property type="entry name" value="RNB"/>
    <property type="match status" value="1"/>
</dbReference>
<reference evidence="8" key="1">
    <citation type="submission" date="2022-07" db="EMBL/GenBank/DDBJ databases">
        <title>Phylogenomic reconstructions and comparative analyses of Kickxellomycotina fungi.</title>
        <authorList>
            <person name="Reynolds N.K."/>
            <person name="Stajich J.E."/>
            <person name="Barry K."/>
            <person name="Grigoriev I.V."/>
            <person name="Crous P."/>
            <person name="Smith M.E."/>
        </authorList>
    </citation>
    <scope>NUCLEOTIDE SEQUENCE</scope>
    <source>
        <strain evidence="8">NRRL 1565</strain>
    </source>
</reference>
<feature type="compositionally biased region" description="Low complexity" evidence="6">
    <location>
        <begin position="30"/>
        <end position="44"/>
    </location>
</feature>
<dbReference type="InterPro" id="IPR028591">
    <property type="entry name" value="DIS3L2"/>
</dbReference>
<feature type="binding site" evidence="5">
    <location>
        <position position="378"/>
    </location>
    <ligand>
        <name>Mg(2+)</name>
        <dbReference type="ChEBI" id="CHEBI:18420"/>
    </ligand>
</feature>
<gene>
    <name evidence="8" type="ORF">H4R20_002610</name>
</gene>
<keyword evidence="5" id="KW-0378">Hydrolase</keyword>
<dbReference type="Gene3D" id="2.40.50.690">
    <property type="match status" value="1"/>
</dbReference>
<dbReference type="Pfam" id="PF00773">
    <property type="entry name" value="RNB"/>
    <property type="match status" value="1"/>
</dbReference>
<feature type="compositionally biased region" description="Basic and acidic residues" evidence="6">
    <location>
        <begin position="158"/>
        <end position="174"/>
    </location>
</feature>